<evidence type="ECO:0000259" key="8">
    <source>
        <dbReference type="PROSITE" id="PS50850"/>
    </source>
</evidence>
<feature type="transmembrane region" description="Helical" evidence="7">
    <location>
        <begin position="135"/>
        <end position="156"/>
    </location>
</feature>
<keyword evidence="6 7" id="KW-0472">Membrane</keyword>
<dbReference type="GO" id="GO:0022857">
    <property type="term" value="F:transmembrane transporter activity"/>
    <property type="evidence" value="ECO:0007669"/>
    <property type="project" value="InterPro"/>
</dbReference>
<dbReference type="SUPFAM" id="SSF103473">
    <property type="entry name" value="MFS general substrate transporter"/>
    <property type="match status" value="1"/>
</dbReference>
<dbReference type="PANTHER" id="PTHR43414:SF6">
    <property type="entry name" value="MULTIDRUG RESISTANCE PROTEIN MDTG"/>
    <property type="match status" value="1"/>
</dbReference>
<dbReference type="InterPro" id="IPR020846">
    <property type="entry name" value="MFS_dom"/>
</dbReference>
<accession>B9DWQ3</accession>
<comment type="subcellular location">
    <subcellularLocation>
        <location evidence="1">Cell membrane</location>
        <topology evidence="1">Multi-pass membrane protein</topology>
    </subcellularLocation>
</comment>
<organism evidence="9 10">
    <name type="scientific">Clostridium kluyveri (strain NBRC 12016)</name>
    <dbReference type="NCBI Taxonomy" id="583346"/>
    <lineage>
        <taxon>Bacteria</taxon>
        <taxon>Bacillati</taxon>
        <taxon>Bacillota</taxon>
        <taxon>Clostridia</taxon>
        <taxon>Eubacteriales</taxon>
        <taxon>Clostridiaceae</taxon>
        <taxon>Clostridium</taxon>
    </lineage>
</organism>
<evidence type="ECO:0000256" key="7">
    <source>
        <dbReference type="SAM" id="Phobius"/>
    </source>
</evidence>
<dbReference type="GO" id="GO:0005886">
    <property type="term" value="C:plasma membrane"/>
    <property type="evidence" value="ECO:0007669"/>
    <property type="project" value="UniProtKB-SubCell"/>
</dbReference>
<evidence type="ECO:0000256" key="4">
    <source>
        <dbReference type="ARBA" id="ARBA00022692"/>
    </source>
</evidence>
<proteinExistence type="predicted"/>
<gene>
    <name evidence="9" type="ordered locus">CKR_3095</name>
</gene>
<evidence type="ECO:0000313" key="10">
    <source>
        <dbReference type="Proteomes" id="UP000007969"/>
    </source>
</evidence>
<dbReference type="Gene3D" id="1.20.1250.20">
    <property type="entry name" value="MFS general substrate transporter like domains"/>
    <property type="match status" value="2"/>
</dbReference>
<feature type="transmembrane region" description="Helical" evidence="7">
    <location>
        <begin position="210"/>
        <end position="228"/>
    </location>
</feature>
<dbReference type="AlphaFoldDB" id="B9DWQ3"/>
<dbReference type="PRINTS" id="PR01035">
    <property type="entry name" value="TCRTETA"/>
</dbReference>
<feature type="transmembrane region" description="Helical" evidence="7">
    <location>
        <begin position="94"/>
        <end position="114"/>
    </location>
</feature>
<dbReference type="InterPro" id="IPR036259">
    <property type="entry name" value="MFS_trans_sf"/>
</dbReference>
<dbReference type="EMBL" id="AP009049">
    <property type="protein sequence ID" value="BAH08146.1"/>
    <property type="molecule type" value="Genomic_DNA"/>
</dbReference>
<evidence type="ECO:0000256" key="3">
    <source>
        <dbReference type="ARBA" id="ARBA00022475"/>
    </source>
</evidence>
<dbReference type="PROSITE" id="PS50850">
    <property type="entry name" value="MFS"/>
    <property type="match status" value="1"/>
</dbReference>
<dbReference type="KEGG" id="ckr:CKR_3095"/>
<dbReference type="Proteomes" id="UP000007969">
    <property type="component" value="Chromosome"/>
</dbReference>
<name>B9DWQ3_CLOK1</name>
<dbReference type="RefSeq" id="WP_012620953.1">
    <property type="nucleotide sequence ID" value="NC_011837.1"/>
</dbReference>
<feature type="transmembrane region" description="Helical" evidence="7">
    <location>
        <begin position="7"/>
        <end position="26"/>
    </location>
</feature>
<keyword evidence="3" id="KW-1003">Cell membrane</keyword>
<feature type="transmembrane region" description="Helical" evidence="7">
    <location>
        <begin position="32"/>
        <end position="54"/>
    </location>
</feature>
<evidence type="ECO:0000256" key="2">
    <source>
        <dbReference type="ARBA" id="ARBA00022448"/>
    </source>
</evidence>
<dbReference type="InterPro" id="IPR011701">
    <property type="entry name" value="MFS"/>
</dbReference>
<feature type="transmembrane region" description="Helical" evidence="7">
    <location>
        <begin position="234"/>
        <end position="256"/>
    </location>
</feature>
<keyword evidence="2" id="KW-0813">Transport</keyword>
<reference evidence="10" key="1">
    <citation type="submission" date="2005-09" db="EMBL/GenBank/DDBJ databases">
        <title>Complete genome sequence of Clostridium kluyveri and comparative genomics of Clostridia species.</title>
        <authorList>
            <person name="Inui M."/>
            <person name="Nonaka H."/>
            <person name="Shinoda Y."/>
            <person name="Ikenaga Y."/>
            <person name="Abe M."/>
            <person name="Naito K."/>
            <person name="Vertes A.A."/>
            <person name="Yukawa H."/>
        </authorList>
    </citation>
    <scope>NUCLEOTIDE SEQUENCE [LARGE SCALE GENOMIC DNA]</scope>
    <source>
        <strain evidence="10">NBRC 12016</strain>
    </source>
</reference>
<keyword evidence="4 7" id="KW-0812">Transmembrane</keyword>
<evidence type="ECO:0000256" key="5">
    <source>
        <dbReference type="ARBA" id="ARBA00022989"/>
    </source>
</evidence>
<dbReference type="PANTHER" id="PTHR43414">
    <property type="entry name" value="MULTIDRUG RESISTANCE PROTEIN MDTG"/>
    <property type="match status" value="1"/>
</dbReference>
<dbReference type="HOGENOM" id="CLU_001265_57_3_9"/>
<keyword evidence="5 7" id="KW-1133">Transmembrane helix</keyword>
<feature type="domain" description="Major facilitator superfamily (MFS) profile" evidence="8">
    <location>
        <begin position="140"/>
        <end position="326"/>
    </location>
</feature>
<feature type="transmembrane region" description="Helical" evidence="7">
    <location>
        <begin position="268"/>
        <end position="288"/>
    </location>
</feature>
<evidence type="ECO:0000256" key="6">
    <source>
        <dbReference type="ARBA" id="ARBA00023136"/>
    </source>
</evidence>
<feature type="transmembrane region" description="Helical" evidence="7">
    <location>
        <begin position="176"/>
        <end position="198"/>
    </location>
</feature>
<feature type="transmembrane region" description="Helical" evidence="7">
    <location>
        <begin position="294"/>
        <end position="315"/>
    </location>
</feature>
<feature type="transmembrane region" description="Helical" evidence="7">
    <location>
        <begin position="61"/>
        <end position="82"/>
    </location>
</feature>
<dbReference type="Pfam" id="PF07690">
    <property type="entry name" value="MFS_1"/>
    <property type="match status" value="1"/>
</dbReference>
<sequence>MSKYSLTMYYFLILLSIVIFCMGFSHNVYQPIVLRLLQGVITGYSTACITLIATQTERKHVGFALGTLSTASISGSLIGPTIGGYLEEILELQSVFFVTGTLMMIVFITTAIFVKENFVPSKKRVLNIKEVWNVIPNHNLIVIMFVTSFILQLAFYSIEPIVTVYVTELAHSSLHVALISGLTFSASGLASIIAAPKLGKLSDRIGARKVILMALIAAGIVSIPQAFVKNPWQLMLLRFILGLATAGLTPSVNVIVRKVSPEHLIGRIFGFSISAQYLGTFSGSILGGQIAAMFGIRSVFIVTGSLLLTNAFWVYKAAYRKLKAFV</sequence>
<dbReference type="InterPro" id="IPR001958">
    <property type="entry name" value="Tet-R_TetA/multi-R_MdtG-like"/>
</dbReference>
<protein>
    <recommendedName>
        <fullName evidence="8">Major facilitator superfamily (MFS) profile domain-containing protein</fullName>
    </recommendedName>
</protein>
<evidence type="ECO:0000313" key="9">
    <source>
        <dbReference type="EMBL" id="BAH08146.1"/>
    </source>
</evidence>
<evidence type="ECO:0000256" key="1">
    <source>
        <dbReference type="ARBA" id="ARBA00004651"/>
    </source>
</evidence>